<gene>
    <name evidence="8 10" type="primary">trpC</name>
    <name evidence="10" type="ORF">NFI95_02505</name>
</gene>
<dbReference type="NCBIfam" id="NF001377">
    <property type="entry name" value="PRK00278.2-4"/>
    <property type="match status" value="1"/>
</dbReference>
<keyword evidence="11" id="KW-1185">Reference proteome</keyword>
<name>A0ABT1W599_9PROT</name>
<keyword evidence="7 8" id="KW-0456">Lyase</keyword>
<dbReference type="CDD" id="cd00331">
    <property type="entry name" value="IGPS"/>
    <property type="match status" value="1"/>
</dbReference>
<sequence>MSAAVPAAGADATPAPAPVPDVLAEICAATREEVARRSAVTTLRDLKSRLNEHGPTRGFGRVLKSMTARREVGLIAEMKRRSPSGGAIRDDFDPAAIARAYEAAGASCLSVLTEGPSFGGSAEDLQAARAAVSLPVLRKDFILDPWQVYESRAMGADCILLIMAALTDAAAAEMLALSRSLDMDVLVEVHDAIELRRALGLNTDLVGINNRNLKTLRTDLATTLELAPTVPPDRIVVAESGICSRADVVSLASSGASCFLVGESLLRQPDPGAACRELLGPL</sequence>
<evidence type="ECO:0000256" key="7">
    <source>
        <dbReference type="ARBA" id="ARBA00023239"/>
    </source>
</evidence>
<proteinExistence type="inferred from homology"/>
<dbReference type="NCBIfam" id="NF001370">
    <property type="entry name" value="PRK00278.1-2"/>
    <property type="match status" value="1"/>
</dbReference>
<dbReference type="InterPro" id="IPR013798">
    <property type="entry name" value="Indole-3-glycerol_P_synth_dom"/>
</dbReference>
<keyword evidence="6 8" id="KW-0057">Aromatic amino acid biosynthesis</keyword>
<dbReference type="InterPro" id="IPR045186">
    <property type="entry name" value="Indole-3-glycerol_P_synth"/>
</dbReference>
<keyword evidence="5 8" id="KW-0822">Tryptophan biosynthesis</keyword>
<evidence type="ECO:0000256" key="6">
    <source>
        <dbReference type="ARBA" id="ARBA00023141"/>
    </source>
</evidence>
<protein>
    <recommendedName>
        <fullName evidence="8">Indole-3-glycerol phosphate synthase</fullName>
        <shortName evidence="8">IGPS</shortName>
        <ecNumber evidence="8">4.1.1.48</ecNumber>
    </recommendedName>
</protein>
<dbReference type="Proteomes" id="UP001524587">
    <property type="component" value="Unassembled WGS sequence"/>
</dbReference>
<keyword evidence="3 8" id="KW-0028">Amino-acid biosynthesis</keyword>
<dbReference type="InterPro" id="IPR001468">
    <property type="entry name" value="Indole-3-GlycerolPSynthase_CS"/>
</dbReference>
<feature type="domain" description="Indole-3-glycerol phosphate synthase" evidence="9">
    <location>
        <begin position="23"/>
        <end position="278"/>
    </location>
</feature>
<evidence type="ECO:0000259" key="9">
    <source>
        <dbReference type="Pfam" id="PF00218"/>
    </source>
</evidence>
<evidence type="ECO:0000256" key="2">
    <source>
        <dbReference type="ARBA" id="ARBA00004696"/>
    </source>
</evidence>
<evidence type="ECO:0000256" key="5">
    <source>
        <dbReference type="ARBA" id="ARBA00022822"/>
    </source>
</evidence>
<dbReference type="Pfam" id="PF00218">
    <property type="entry name" value="IGPS"/>
    <property type="match status" value="1"/>
</dbReference>
<dbReference type="InterPro" id="IPR013785">
    <property type="entry name" value="Aldolase_TIM"/>
</dbReference>
<comment type="caution">
    <text evidence="10">The sequence shown here is derived from an EMBL/GenBank/DDBJ whole genome shotgun (WGS) entry which is preliminary data.</text>
</comment>
<comment type="pathway">
    <text evidence="2 8">Amino-acid biosynthesis; L-tryptophan biosynthesis; L-tryptophan from chorismate: step 4/5.</text>
</comment>
<evidence type="ECO:0000256" key="1">
    <source>
        <dbReference type="ARBA" id="ARBA00001633"/>
    </source>
</evidence>
<dbReference type="GO" id="GO:0004425">
    <property type="term" value="F:indole-3-glycerol-phosphate synthase activity"/>
    <property type="evidence" value="ECO:0007669"/>
    <property type="project" value="UniProtKB-EC"/>
</dbReference>
<comment type="similarity">
    <text evidence="8">Belongs to the TrpC family.</text>
</comment>
<dbReference type="PROSITE" id="PS00614">
    <property type="entry name" value="IGPS"/>
    <property type="match status" value="1"/>
</dbReference>
<keyword evidence="4 8" id="KW-0210">Decarboxylase</keyword>
<evidence type="ECO:0000313" key="11">
    <source>
        <dbReference type="Proteomes" id="UP001524587"/>
    </source>
</evidence>
<evidence type="ECO:0000256" key="3">
    <source>
        <dbReference type="ARBA" id="ARBA00022605"/>
    </source>
</evidence>
<dbReference type="PANTHER" id="PTHR22854:SF2">
    <property type="entry name" value="INDOLE-3-GLYCEROL-PHOSPHATE SYNTHASE"/>
    <property type="match status" value="1"/>
</dbReference>
<evidence type="ECO:0000256" key="4">
    <source>
        <dbReference type="ARBA" id="ARBA00022793"/>
    </source>
</evidence>
<organism evidence="10 11">
    <name type="scientific">Endosaccharibacter trunci</name>
    <dbReference type="NCBI Taxonomy" id="2812733"/>
    <lineage>
        <taxon>Bacteria</taxon>
        <taxon>Pseudomonadati</taxon>
        <taxon>Pseudomonadota</taxon>
        <taxon>Alphaproteobacteria</taxon>
        <taxon>Acetobacterales</taxon>
        <taxon>Acetobacteraceae</taxon>
        <taxon>Endosaccharibacter</taxon>
    </lineage>
</organism>
<dbReference type="Gene3D" id="3.20.20.70">
    <property type="entry name" value="Aldolase class I"/>
    <property type="match status" value="1"/>
</dbReference>
<dbReference type="EMBL" id="JAMSKV010000001">
    <property type="protein sequence ID" value="MCQ8277321.1"/>
    <property type="molecule type" value="Genomic_DNA"/>
</dbReference>
<dbReference type="PANTHER" id="PTHR22854">
    <property type="entry name" value="TRYPTOPHAN BIOSYNTHESIS PROTEIN"/>
    <property type="match status" value="1"/>
</dbReference>
<reference evidence="10 11" key="1">
    <citation type="submission" date="2022-06" db="EMBL/GenBank/DDBJ databases">
        <title>Endosaccharibacter gen. nov., sp. nov., endophytic bacteria isolated from sugarcane.</title>
        <authorList>
            <person name="Pitiwittayakul N."/>
            <person name="Yukphan P."/>
            <person name="Charoenyingcharoen P."/>
            <person name="Tanasupawat S."/>
        </authorList>
    </citation>
    <scope>NUCLEOTIDE SEQUENCE [LARGE SCALE GENOMIC DNA]</scope>
    <source>
        <strain evidence="10 11">KSS8</strain>
    </source>
</reference>
<dbReference type="SUPFAM" id="SSF51366">
    <property type="entry name" value="Ribulose-phoshate binding barrel"/>
    <property type="match status" value="1"/>
</dbReference>
<comment type="catalytic activity">
    <reaction evidence="1 8">
        <text>1-(2-carboxyphenylamino)-1-deoxy-D-ribulose 5-phosphate + H(+) = (1S,2R)-1-C-(indol-3-yl)glycerol 3-phosphate + CO2 + H2O</text>
        <dbReference type="Rhea" id="RHEA:23476"/>
        <dbReference type="ChEBI" id="CHEBI:15377"/>
        <dbReference type="ChEBI" id="CHEBI:15378"/>
        <dbReference type="ChEBI" id="CHEBI:16526"/>
        <dbReference type="ChEBI" id="CHEBI:58613"/>
        <dbReference type="ChEBI" id="CHEBI:58866"/>
        <dbReference type="EC" id="4.1.1.48"/>
    </reaction>
</comment>
<evidence type="ECO:0000313" key="10">
    <source>
        <dbReference type="EMBL" id="MCQ8277321.1"/>
    </source>
</evidence>
<evidence type="ECO:0000256" key="8">
    <source>
        <dbReference type="HAMAP-Rule" id="MF_00134"/>
    </source>
</evidence>
<dbReference type="RefSeq" id="WP_422862751.1">
    <property type="nucleotide sequence ID" value="NZ_JAMSKV010000001.1"/>
</dbReference>
<dbReference type="InterPro" id="IPR011060">
    <property type="entry name" value="RibuloseP-bd_barrel"/>
</dbReference>
<dbReference type="HAMAP" id="MF_00134_B">
    <property type="entry name" value="IGPS_B"/>
    <property type="match status" value="1"/>
</dbReference>
<dbReference type="NCBIfam" id="NF001373">
    <property type="entry name" value="PRK00278.1-6"/>
    <property type="match status" value="1"/>
</dbReference>
<dbReference type="EC" id="4.1.1.48" evidence="8"/>
<accession>A0ABT1W599</accession>